<dbReference type="PIRSF" id="PIRSF006470">
    <property type="entry name" value="DctB"/>
    <property type="match status" value="1"/>
</dbReference>
<dbReference type="Proteomes" id="UP000448867">
    <property type="component" value="Unassembled WGS sequence"/>
</dbReference>
<dbReference type="Gene3D" id="3.40.190.170">
    <property type="entry name" value="Bacterial extracellular solute-binding protein, family 7"/>
    <property type="match status" value="1"/>
</dbReference>
<dbReference type="PANTHER" id="PTHR33376:SF2">
    <property type="entry name" value="DICARBOXYLATE-BINDING PERIPLASMIC PROTEIN"/>
    <property type="match status" value="1"/>
</dbReference>
<dbReference type="InterPro" id="IPR038404">
    <property type="entry name" value="TRAP_DctP_sf"/>
</dbReference>
<sequence length="332" mass="37111">MKRFKIILICSLLAFLVSCSQLQAANSGQTLLRLAHNQNSEHPIHKSLTEFSTLVEEKTGGNVKVVIYPNGQLGTEREIIELTQTGAVDIAKVSAGALENFEGTYSLFNLPYLFDDKEHYYQSMESSVAEEIYGLTDEIGFIGLTYYDSGVRNVYTRQTPVMTPEDMRGLKIRVQPSGTAIRMIELMGGAPTPMDYGEVYTSLQQGVIDGTENNETALTSGKHGEVAKEYSYTEHSIVPDILIISSTKWGRLAPEEQDAVKEAAEESTQLHKKLWAQETESAIEEAKKMGVNFSYPEKEPFKEAVMPLHKQFENNPETGEFYRKIREEADGS</sequence>
<keyword evidence="4" id="KW-1185">Reference proteome</keyword>
<gene>
    <name evidence="3" type="ORF">GJU40_13665</name>
</gene>
<evidence type="ECO:0000256" key="2">
    <source>
        <dbReference type="SAM" id="SignalP"/>
    </source>
</evidence>
<dbReference type="EMBL" id="WKKI01000029">
    <property type="protein sequence ID" value="MRX73192.1"/>
    <property type="molecule type" value="Genomic_DNA"/>
</dbReference>
<dbReference type="CDD" id="cd13671">
    <property type="entry name" value="PBP2_TRAP_SBP_like_3"/>
    <property type="match status" value="1"/>
</dbReference>
<accession>A0A7X2M0I6</accession>
<evidence type="ECO:0000256" key="1">
    <source>
        <dbReference type="ARBA" id="ARBA00022729"/>
    </source>
</evidence>
<comment type="caution">
    <text evidence="3">The sequence shown here is derived from an EMBL/GenBank/DDBJ whole genome shotgun (WGS) entry which is preliminary data.</text>
</comment>
<dbReference type="RefSeq" id="WP_154308615.1">
    <property type="nucleotide sequence ID" value="NZ_WKKI01000029.1"/>
</dbReference>
<dbReference type="NCBIfam" id="NF037995">
    <property type="entry name" value="TRAP_S1"/>
    <property type="match status" value="1"/>
</dbReference>
<dbReference type="Pfam" id="PF03480">
    <property type="entry name" value="DctP"/>
    <property type="match status" value="1"/>
</dbReference>
<proteinExistence type="predicted"/>
<dbReference type="GO" id="GO:0030288">
    <property type="term" value="C:outer membrane-bounded periplasmic space"/>
    <property type="evidence" value="ECO:0007669"/>
    <property type="project" value="InterPro"/>
</dbReference>
<feature type="chain" id="PRO_5031077893" evidence="2">
    <location>
        <begin position="25"/>
        <end position="332"/>
    </location>
</feature>
<dbReference type="NCBIfam" id="TIGR00787">
    <property type="entry name" value="dctP"/>
    <property type="match status" value="1"/>
</dbReference>
<evidence type="ECO:0000313" key="4">
    <source>
        <dbReference type="Proteomes" id="UP000448867"/>
    </source>
</evidence>
<name>A0A7X2M0I6_9BACI</name>
<dbReference type="InterPro" id="IPR018389">
    <property type="entry name" value="DctP_fam"/>
</dbReference>
<keyword evidence="1 2" id="KW-0732">Signal</keyword>
<dbReference type="PANTHER" id="PTHR33376">
    <property type="match status" value="1"/>
</dbReference>
<evidence type="ECO:0000313" key="3">
    <source>
        <dbReference type="EMBL" id="MRX73192.1"/>
    </source>
</evidence>
<feature type="signal peptide" evidence="2">
    <location>
        <begin position="1"/>
        <end position="24"/>
    </location>
</feature>
<dbReference type="PROSITE" id="PS51257">
    <property type="entry name" value="PROKAR_LIPOPROTEIN"/>
    <property type="match status" value="1"/>
</dbReference>
<dbReference type="GO" id="GO:0030246">
    <property type="term" value="F:carbohydrate binding"/>
    <property type="evidence" value="ECO:0007669"/>
    <property type="project" value="TreeGrafter"/>
</dbReference>
<protein>
    <submittedName>
        <fullName evidence="3">DctP family TRAP transporter solute-binding subunit</fullName>
    </submittedName>
</protein>
<organism evidence="3 4">
    <name type="scientific">Metabacillus lacus</name>
    <dbReference type="NCBI Taxonomy" id="1983721"/>
    <lineage>
        <taxon>Bacteria</taxon>
        <taxon>Bacillati</taxon>
        <taxon>Bacillota</taxon>
        <taxon>Bacilli</taxon>
        <taxon>Bacillales</taxon>
        <taxon>Bacillaceae</taxon>
        <taxon>Metabacillus</taxon>
    </lineage>
</organism>
<dbReference type="OrthoDB" id="9776801at2"/>
<reference evidence="3 4" key="1">
    <citation type="submission" date="2019-11" db="EMBL/GenBank/DDBJ databases">
        <title>Bacillus lacus genome.</title>
        <authorList>
            <person name="Allen C.J."/>
            <person name="Newman J.D."/>
        </authorList>
    </citation>
    <scope>NUCLEOTIDE SEQUENCE [LARGE SCALE GENOMIC DNA]</scope>
    <source>
        <strain evidence="3 4">KCTC 33946</strain>
    </source>
</reference>
<dbReference type="AlphaFoldDB" id="A0A7X2M0I6"/>
<dbReference type="InterPro" id="IPR004682">
    <property type="entry name" value="TRAP_DctP"/>
</dbReference>
<dbReference type="GO" id="GO:0055085">
    <property type="term" value="P:transmembrane transport"/>
    <property type="evidence" value="ECO:0007669"/>
    <property type="project" value="InterPro"/>
</dbReference>